<comment type="caution">
    <text evidence="12">The sequence shown here is derived from an EMBL/GenBank/DDBJ whole genome shotgun (WGS) entry which is preliminary data.</text>
</comment>
<keyword evidence="13" id="KW-1185">Reference proteome</keyword>
<feature type="domain" description="TF-B3" evidence="11">
    <location>
        <begin position="118"/>
        <end position="220"/>
    </location>
</feature>
<evidence type="ECO:0000256" key="9">
    <source>
        <dbReference type="RuleBase" id="RU004561"/>
    </source>
</evidence>
<evidence type="ECO:0000256" key="7">
    <source>
        <dbReference type="ARBA" id="ARBA00023242"/>
    </source>
</evidence>
<dbReference type="GO" id="GO:0005634">
    <property type="term" value="C:nucleus"/>
    <property type="evidence" value="ECO:0007669"/>
    <property type="project" value="UniProtKB-SubCell"/>
</dbReference>
<dbReference type="Gene3D" id="2.40.330.10">
    <property type="entry name" value="DNA-binding pseudobarrel domain"/>
    <property type="match status" value="1"/>
</dbReference>
<name>A0A8J5GCG4_ZINOF</name>
<dbReference type="CDD" id="cd10017">
    <property type="entry name" value="B3_DNA"/>
    <property type="match status" value="1"/>
</dbReference>
<dbReference type="Pfam" id="PF02362">
    <property type="entry name" value="B3"/>
    <property type="match status" value="1"/>
</dbReference>
<accession>A0A8J5GCG4</accession>
<evidence type="ECO:0000256" key="6">
    <source>
        <dbReference type="ARBA" id="ARBA00023163"/>
    </source>
</evidence>
<dbReference type="GO" id="GO:0009734">
    <property type="term" value="P:auxin-activated signaling pathway"/>
    <property type="evidence" value="ECO:0007669"/>
    <property type="project" value="UniProtKB-KW"/>
</dbReference>
<dbReference type="FunFam" id="2.40.330.10:FF:000001">
    <property type="entry name" value="Auxin response factor"/>
    <property type="match status" value="1"/>
</dbReference>
<evidence type="ECO:0000256" key="3">
    <source>
        <dbReference type="ARBA" id="ARBA00007853"/>
    </source>
</evidence>
<dbReference type="InterPro" id="IPR044835">
    <property type="entry name" value="ARF_plant"/>
</dbReference>
<evidence type="ECO:0000313" key="13">
    <source>
        <dbReference type="Proteomes" id="UP000734854"/>
    </source>
</evidence>
<dbReference type="InterPro" id="IPR015300">
    <property type="entry name" value="DNA-bd_pseudobarrel_sf"/>
</dbReference>
<comment type="subunit">
    <text evidence="9">Homodimers and heterodimers.</text>
</comment>
<dbReference type="PANTHER" id="PTHR31384">
    <property type="entry name" value="AUXIN RESPONSE FACTOR 4-RELATED"/>
    <property type="match status" value="1"/>
</dbReference>
<evidence type="ECO:0000256" key="1">
    <source>
        <dbReference type="ARBA" id="ARBA00003182"/>
    </source>
</evidence>
<keyword evidence="4 9" id="KW-0805">Transcription regulation</keyword>
<proteinExistence type="inferred from homology"/>
<keyword evidence="8 9" id="KW-0927">Auxin signaling pathway</keyword>
<dbReference type="InterPro" id="IPR010525">
    <property type="entry name" value="ARF_dom"/>
</dbReference>
<evidence type="ECO:0000256" key="8">
    <source>
        <dbReference type="ARBA" id="ARBA00023294"/>
    </source>
</evidence>
<reference evidence="12 13" key="1">
    <citation type="submission" date="2020-08" db="EMBL/GenBank/DDBJ databases">
        <title>Plant Genome Project.</title>
        <authorList>
            <person name="Zhang R.-G."/>
        </authorList>
    </citation>
    <scope>NUCLEOTIDE SEQUENCE [LARGE SCALE GENOMIC DNA]</scope>
    <source>
        <tissue evidence="12">Rhizome</tissue>
    </source>
</reference>
<comment type="function">
    <text evidence="1 9">Auxin response factors (ARFs) are transcriptional factors that bind specifically to the DNA sequence 5'-TGTCTC-3' found in the auxin-responsive promoter elements (AuxREs).</text>
</comment>
<keyword evidence="7 9" id="KW-0539">Nucleus</keyword>
<dbReference type="PANTHER" id="PTHR31384:SF150">
    <property type="entry name" value="AUXIN RESPONSE FACTOR 6"/>
    <property type="match status" value="1"/>
</dbReference>
<sequence length="559" mass="63124">MKHCSSLGNLQQEELWHACAGPLVSLPAVGSRVVYFPQGHMEQVTASTNEEIAPFSSFPCLSSQLICHLHNVTMHADEETDEVYAQMTLQTICLQEPCDLYYVPIDMGTRSKHPTYYFHKTLTASDTSTHGCCSIPRRAAEKVFPPLDFSVEPPSQELIAKDLHGNEWKFRHTFRGQPKRHLLTIGWTHFVNAKRLVAGDSVIFIWYGYNELLLGIRRANTHPRVSFADSMHIGLVAAHAASTNTPFTIYYFPRTSPSEFVVPLAKYVKAVLHTRLFEGMRFRMLFETPETGVRRYMGKIVGIGELDPVYWPNSHWRSVKVSWDEPIIVERKLGVSPWEIEPLTTFPMYSSPFSLGIKNPWPLTIPSSLGIYRKFQRDEEINLVARLMCIQSGQNIGFTQTHNLINNTAPWTHQRFDGVHGEVGHVNVAKELPSASSAEMLQLLQQQTEQMNRQNAQNEAAEAAVDHPLLAANYAEFIGPSIMPQPLHSKQCLADHEDNYSLDLHFYSPTSEDVLTLQSPSLDTTMLASFPTTFEMCVHRGDSVGGEFVAKNGDERFFV</sequence>
<keyword evidence="5 9" id="KW-0238">DNA-binding</keyword>
<evidence type="ECO:0000256" key="4">
    <source>
        <dbReference type="ARBA" id="ARBA00023015"/>
    </source>
</evidence>
<dbReference type="GO" id="GO:0006355">
    <property type="term" value="P:regulation of DNA-templated transcription"/>
    <property type="evidence" value="ECO:0007669"/>
    <property type="project" value="InterPro"/>
</dbReference>
<evidence type="ECO:0000313" key="12">
    <source>
        <dbReference type="EMBL" id="KAG6505788.1"/>
    </source>
</evidence>
<dbReference type="AlphaFoldDB" id="A0A8J5GCG4"/>
<comment type="subcellular location">
    <subcellularLocation>
        <location evidence="2 9">Nucleus</location>
    </subcellularLocation>
</comment>
<dbReference type="FunFam" id="2.30.30.1040:FF:000001">
    <property type="entry name" value="Auxin response factor"/>
    <property type="match status" value="1"/>
</dbReference>
<dbReference type="SUPFAM" id="SSF101936">
    <property type="entry name" value="DNA-binding pseudobarrel domain"/>
    <property type="match status" value="1"/>
</dbReference>
<dbReference type="InterPro" id="IPR003340">
    <property type="entry name" value="B3_DNA-bd"/>
</dbReference>
<evidence type="ECO:0000256" key="2">
    <source>
        <dbReference type="ARBA" id="ARBA00004123"/>
    </source>
</evidence>
<evidence type="ECO:0000259" key="11">
    <source>
        <dbReference type="PROSITE" id="PS50863"/>
    </source>
</evidence>
<protein>
    <recommendedName>
        <fullName evidence="9">Auxin response factor</fullName>
    </recommendedName>
</protein>
<dbReference type="PROSITE" id="PS50863">
    <property type="entry name" value="B3"/>
    <property type="match status" value="1"/>
</dbReference>
<keyword evidence="10" id="KW-0175">Coiled coil</keyword>
<evidence type="ECO:0000256" key="5">
    <source>
        <dbReference type="ARBA" id="ARBA00023125"/>
    </source>
</evidence>
<dbReference type="Pfam" id="PF06507">
    <property type="entry name" value="ARF_AD"/>
    <property type="match status" value="1"/>
</dbReference>
<comment type="similarity">
    <text evidence="3 9">Belongs to the ARF family.</text>
</comment>
<dbReference type="Proteomes" id="UP000734854">
    <property type="component" value="Unassembled WGS sequence"/>
</dbReference>
<dbReference type="SMART" id="SM01019">
    <property type="entry name" value="B3"/>
    <property type="match status" value="1"/>
</dbReference>
<evidence type="ECO:0000256" key="10">
    <source>
        <dbReference type="SAM" id="Coils"/>
    </source>
</evidence>
<dbReference type="GO" id="GO:0003677">
    <property type="term" value="F:DNA binding"/>
    <property type="evidence" value="ECO:0007669"/>
    <property type="project" value="UniProtKB-KW"/>
</dbReference>
<keyword evidence="6 9" id="KW-0804">Transcription</keyword>
<feature type="coiled-coil region" evidence="10">
    <location>
        <begin position="437"/>
        <end position="464"/>
    </location>
</feature>
<organism evidence="12 13">
    <name type="scientific">Zingiber officinale</name>
    <name type="common">Ginger</name>
    <name type="synonym">Amomum zingiber</name>
    <dbReference type="NCBI Taxonomy" id="94328"/>
    <lineage>
        <taxon>Eukaryota</taxon>
        <taxon>Viridiplantae</taxon>
        <taxon>Streptophyta</taxon>
        <taxon>Embryophyta</taxon>
        <taxon>Tracheophyta</taxon>
        <taxon>Spermatophyta</taxon>
        <taxon>Magnoliopsida</taxon>
        <taxon>Liliopsida</taxon>
        <taxon>Zingiberales</taxon>
        <taxon>Zingiberaceae</taxon>
        <taxon>Zingiber</taxon>
    </lineage>
</organism>
<dbReference type="EMBL" id="JACMSC010000010">
    <property type="protein sequence ID" value="KAG6505788.1"/>
    <property type="molecule type" value="Genomic_DNA"/>
</dbReference>
<gene>
    <name evidence="12" type="ORF">ZIOFF_038153</name>
</gene>
<dbReference type="Gene3D" id="2.30.30.1040">
    <property type="match status" value="1"/>
</dbReference>